<evidence type="ECO:0000313" key="1">
    <source>
        <dbReference type="EMBL" id="MDN3712062.1"/>
    </source>
</evidence>
<proteinExistence type="predicted"/>
<organism evidence="1 2">
    <name type="scientific">Paracoccus cavernae</name>
    <dbReference type="NCBI Taxonomy" id="1571207"/>
    <lineage>
        <taxon>Bacteria</taxon>
        <taxon>Pseudomonadati</taxon>
        <taxon>Pseudomonadota</taxon>
        <taxon>Alphaproteobacteria</taxon>
        <taxon>Rhodobacterales</taxon>
        <taxon>Paracoccaceae</taxon>
        <taxon>Paracoccus</taxon>
    </lineage>
</organism>
<reference evidence="2" key="1">
    <citation type="journal article" date="2019" name="Int. J. Syst. Evol. Microbiol.">
        <title>The Global Catalogue of Microorganisms (GCM) 10K type strain sequencing project: providing services to taxonomists for standard genome sequencing and annotation.</title>
        <authorList>
            <consortium name="The Broad Institute Genomics Platform"/>
            <consortium name="The Broad Institute Genome Sequencing Center for Infectious Disease"/>
            <person name="Wu L."/>
            <person name="Ma J."/>
        </authorList>
    </citation>
    <scope>NUCLEOTIDE SEQUENCE [LARGE SCALE GENOMIC DNA]</scope>
    <source>
        <strain evidence="2">CECT 8482</strain>
    </source>
</reference>
<name>A0ABT8D891_9RHOB</name>
<evidence type="ECO:0000313" key="2">
    <source>
        <dbReference type="Proteomes" id="UP001243846"/>
    </source>
</evidence>
<dbReference type="Pfam" id="PF02620">
    <property type="entry name" value="YceD"/>
    <property type="match status" value="1"/>
</dbReference>
<keyword evidence="2" id="KW-1185">Reference proteome</keyword>
<dbReference type="InterPro" id="IPR003772">
    <property type="entry name" value="YceD"/>
</dbReference>
<dbReference type="Proteomes" id="UP001243846">
    <property type="component" value="Unassembled WGS sequence"/>
</dbReference>
<gene>
    <name evidence="1" type="ORF">QWZ10_10100</name>
</gene>
<sequence length="169" mass="18713">MTRQDDRNTRFRVAHLNPRQPTEFRIAPDAETRKALAAELDLIDLPNLHFSGRITAEGLDAWKVTGKLTARAVQACVVTLAPVTTAISEEVERFYSPHVTQSEEEEVEIPEDDVEPLGQYIDVNAVMAEALALALPLYPRAEGAELPAPWQMTQKTTTPAVPSPVWPIC</sequence>
<dbReference type="EMBL" id="JAUFRC010000001">
    <property type="protein sequence ID" value="MDN3712062.1"/>
    <property type="molecule type" value="Genomic_DNA"/>
</dbReference>
<accession>A0ABT8D891</accession>
<comment type="caution">
    <text evidence="1">The sequence shown here is derived from an EMBL/GenBank/DDBJ whole genome shotgun (WGS) entry which is preliminary data.</text>
</comment>
<protein>
    <submittedName>
        <fullName evidence="1">YceD family protein</fullName>
    </submittedName>
</protein>